<evidence type="ECO:0000256" key="9">
    <source>
        <dbReference type="RuleBase" id="RU003942"/>
    </source>
</evidence>
<evidence type="ECO:0000256" key="4">
    <source>
        <dbReference type="ARBA" id="ARBA00022692"/>
    </source>
</evidence>
<evidence type="ECO:0000256" key="1">
    <source>
        <dbReference type="ARBA" id="ARBA00004651"/>
    </source>
</evidence>
<keyword evidence="5 10" id="KW-1133">Transmembrane helix</keyword>
<dbReference type="InterPro" id="IPR037185">
    <property type="entry name" value="EmrE-like"/>
</dbReference>
<dbReference type="InterPro" id="IPR000390">
    <property type="entry name" value="Small_drug/metabolite_transptr"/>
</dbReference>
<dbReference type="RefSeq" id="WP_369855847.1">
    <property type="nucleotide sequence ID" value="NZ_JBBKTX010000011.1"/>
</dbReference>
<dbReference type="EMBL" id="JBBKTX010000011">
    <property type="protein sequence ID" value="MFK4752827.1"/>
    <property type="molecule type" value="Genomic_DNA"/>
</dbReference>
<keyword evidence="4 9" id="KW-0812">Transmembrane</keyword>
<keyword evidence="12" id="KW-1185">Reference proteome</keyword>
<evidence type="ECO:0000256" key="5">
    <source>
        <dbReference type="ARBA" id="ARBA00022989"/>
    </source>
</evidence>
<dbReference type="InterPro" id="IPR045324">
    <property type="entry name" value="Small_multidrug_res"/>
</dbReference>
<comment type="subcellular location">
    <subcellularLocation>
        <location evidence="1 9">Cell membrane</location>
        <topology evidence="1 9">Multi-pass membrane protein</topology>
    </subcellularLocation>
</comment>
<protein>
    <recommendedName>
        <fullName evidence="8">Guanidinium exporter</fullName>
    </recommendedName>
</protein>
<dbReference type="PANTHER" id="PTHR30561:SF0">
    <property type="entry name" value="GUANIDINIUM EXPORTER"/>
    <property type="match status" value="1"/>
</dbReference>
<feature type="transmembrane region" description="Helical" evidence="10">
    <location>
        <begin position="84"/>
        <end position="103"/>
    </location>
</feature>
<evidence type="ECO:0000256" key="10">
    <source>
        <dbReference type="SAM" id="Phobius"/>
    </source>
</evidence>
<evidence type="ECO:0000256" key="8">
    <source>
        <dbReference type="ARBA" id="ARBA00039168"/>
    </source>
</evidence>
<evidence type="ECO:0000313" key="12">
    <source>
        <dbReference type="Proteomes" id="UP001620597"/>
    </source>
</evidence>
<dbReference type="SUPFAM" id="SSF103481">
    <property type="entry name" value="Multidrug resistance efflux transporter EmrE"/>
    <property type="match status" value="1"/>
</dbReference>
<evidence type="ECO:0000256" key="3">
    <source>
        <dbReference type="ARBA" id="ARBA00022475"/>
    </source>
</evidence>
<evidence type="ECO:0000256" key="7">
    <source>
        <dbReference type="ARBA" id="ARBA00038151"/>
    </source>
</evidence>
<gene>
    <name evidence="11" type="ORF">WG929_10445</name>
</gene>
<evidence type="ECO:0000313" key="11">
    <source>
        <dbReference type="EMBL" id="MFK4752827.1"/>
    </source>
</evidence>
<feature type="transmembrane region" description="Helical" evidence="10">
    <location>
        <begin position="57"/>
        <end position="78"/>
    </location>
</feature>
<keyword evidence="2" id="KW-0813">Transport</keyword>
<dbReference type="Proteomes" id="UP001620597">
    <property type="component" value="Unassembled WGS sequence"/>
</dbReference>
<dbReference type="Pfam" id="PF00893">
    <property type="entry name" value="Multi_Drug_Res"/>
    <property type="match status" value="1"/>
</dbReference>
<name>A0ABW8NIV6_9GAMM</name>
<dbReference type="Gene3D" id="1.10.3730.20">
    <property type="match status" value="1"/>
</dbReference>
<proteinExistence type="inferred from homology"/>
<accession>A0ABW8NIV6</accession>
<evidence type="ECO:0000256" key="6">
    <source>
        <dbReference type="ARBA" id="ARBA00023136"/>
    </source>
</evidence>
<reference evidence="11 12" key="1">
    <citation type="submission" date="2024-03" db="EMBL/GenBank/DDBJ databases">
        <title>High-quality draft genome sequence of Oceanobacter sp. wDCs-4.</title>
        <authorList>
            <person name="Dong C."/>
        </authorList>
    </citation>
    <scope>NUCLEOTIDE SEQUENCE [LARGE SCALE GENOMIC DNA]</scope>
    <source>
        <strain evidence="12">wDCs-4</strain>
    </source>
</reference>
<organism evidence="11 12">
    <name type="scientific">Oceanobacter antarcticus</name>
    <dbReference type="NCBI Taxonomy" id="3133425"/>
    <lineage>
        <taxon>Bacteria</taxon>
        <taxon>Pseudomonadati</taxon>
        <taxon>Pseudomonadota</taxon>
        <taxon>Gammaproteobacteria</taxon>
        <taxon>Oceanospirillales</taxon>
        <taxon>Oceanospirillaceae</taxon>
        <taxon>Oceanobacter</taxon>
    </lineage>
</organism>
<comment type="similarity">
    <text evidence="7">Belongs to the drug/metabolite transporter (DMT) superfamily. Small multidrug resistance (SMR) (TC 2.A.7.1) family. Gdx/SugE subfamily.</text>
</comment>
<comment type="caution">
    <text evidence="11">The sequence shown here is derived from an EMBL/GenBank/DDBJ whole genome shotgun (WGS) entry which is preliminary data.</text>
</comment>
<keyword evidence="3" id="KW-1003">Cell membrane</keyword>
<keyword evidence="6 10" id="KW-0472">Membrane</keyword>
<evidence type="ECO:0000256" key="2">
    <source>
        <dbReference type="ARBA" id="ARBA00022448"/>
    </source>
</evidence>
<dbReference type="PANTHER" id="PTHR30561">
    <property type="entry name" value="SMR FAMILY PROTON-DEPENDENT DRUG EFFLUX TRANSPORTER SUGE"/>
    <property type="match status" value="1"/>
</dbReference>
<feature type="transmembrane region" description="Helical" evidence="10">
    <location>
        <begin position="29"/>
        <end position="50"/>
    </location>
</feature>
<sequence length="108" mass="11303">MGWIYLLIAGGLECLWAIGLKQSDGFSKLWPSVITVLLIIASLSMLSLAMRTIPMGTAYAVWAGIGTASIALVGILFMQEPGGLMRLACIGLIMVGVVGLKLVDGGHV</sequence>